<feature type="region of interest" description="Disordered" evidence="1">
    <location>
        <begin position="1"/>
        <end position="20"/>
    </location>
</feature>
<name>A0A9P6TFW7_9BASI</name>
<accession>A0A9P6TFW7</accession>
<gene>
    <name evidence="2" type="ORF">CROQUDRAFT_653970</name>
</gene>
<dbReference type="AlphaFoldDB" id="A0A9P6TFW7"/>
<feature type="region of interest" description="Disordered" evidence="1">
    <location>
        <begin position="49"/>
        <end position="296"/>
    </location>
</feature>
<evidence type="ECO:0000256" key="1">
    <source>
        <dbReference type="SAM" id="MobiDB-lite"/>
    </source>
</evidence>
<feature type="compositionally biased region" description="Polar residues" evidence="1">
    <location>
        <begin position="143"/>
        <end position="152"/>
    </location>
</feature>
<protein>
    <submittedName>
        <fullName evidence="2">Uncharacterized protein</fullName>
    </submittedName>
</protein>
<keyword evidence="3" id="KW-1185">Reference proteome</keyword>
<organism evidence="2 3">
    <name type="scientific">Cronartium quercuum f. sp. fusiforme G11</name>
    <dbReference type="NCBI Taxonomy" id="708437"/>
    <lineage>
        <taxon>Eukaryota</taxon>
        <taxon>Fungi</taxon>
        <taxon>Dikarya</taxon>
        <taxon>Basidiomycota</taxon>
        <taxon>Pucciniomycotina</taxon>
        <taxon>Pucciniomycetes</taxon>
        <taxon>Pucciniales</taxon>
        <taxon>Coleosporiaceae</taxon>
        <taxon>Cronartium</taxon>
    </lineage>
</organism>
<dbReference type="EMBL" id="MU167230">
    <property type="protein sequence ID" value="KAG0149153.1"/>
    <property type="molecule type" value="Genomic_DNA"/>
</dbReference>
<proteinExistence type="predicted"/>
<reference evidence="2" key="1">
    <citation type="submission" date="2013-11" db="EMBL/GenBank/DDBJ databases">
        <title>Genome sequence of the fusiform rust pathogen reveals effectors for host alternation and coevolution with pine.</title>
        <authorList>
            <consortium name="DOE Joint Genome Institute"/>
            <person name="Smith K."/>
            <person name="Pendleton A."/>
            <person name="Kubisiak T."/>
            <person name="Anderson C."/>
            <person name="Salamov A."/>
            <person name="Aerts A."/>
            <person name="Riley R."/>
            <person name="Clum A."/>
            <person name="Lindquist E."/>
            <person name="Ence D."/>
            <person name="Campbell M."/>
            <person name="Kronenberg Z."/>
            <person name="Feau N."/>
            <person name="Dhillon B."/>
            <person name="Hamelin R."/>
            <person name="Burleigh J."/>
            <person name="Smith J."/>
            <person name="Yandell M."/>
            <person name="Nelson C."/>
            <person name="Grigoriev I."/>
            <person name="Davis J."/>
        </authorList>
    </citation>
    <scope>NUCLEOTIDE SEQUENCE</scope>
    <source>
        <strain evidence="2">G11</strain>
    </source>
</reference>
<feature type="compositionally biased region" description="Basic and acidic residues" evidence="1">
    <location>
        <begin position="100"/>
        <end position="112"/>
    </location>
</feature>
<feature type="compositionally biased region" description="Acidic residues" evidence="1">
    <location>
        <begin position="113"/>
        <end position="122"/>
    </location>
</feature>
<evidence type="ECO:0000313" key="2">
    <source>
        <dbReference type="EMBL" id="KAG0149153.1"/>
    </source>
</evidence>
<feature type="compositionally biased region" description="Polar residues" evidence="1">
    <location>
        <begin position="201"/>
        <end position="220"/>
    </location>
</feature>
<feature type="compositionally biased region" description="Polar residues" evidence="1">
    <location>
        <begin position="49"/>
        <end position="68"/>
    </location>
</feature>
<dbReference type="Proteomes" id="UP000886653">
    <property type="component" value="Unassembled WGS sequence"/>
</dbReference>
<feature type="compositionally biased region" description="Polar residues" evidence="1">
    <location>
        <begin position="287"/>
        <end position="296"/>
    </location>
</feature>
<evidence type="ECO:0000313" key="3">
    <source>
        <dbReference type="Proteomes" id="UP000886653"/>
    </source>
</evidence>
<feature type="compositionally biased region" description="Low complexity" evidence="1">
    <location>
        <begin position="241"/>
        <end position="259"/>
    </location>
</feature>
<feature type="compositionally biased region" description="Basic and acidic residues" evidence="1">
    <location>
        <begin position="178"/>
        <end position="192"/>
    </location>
</feature>
<sequence>MEEPKQTTTDHERIKEEKFDPVEFNAQLDASLSQLYRTVESWIPAHLRSNLSNEPQPSSSKQFQSTHLRQPRLGLGATARPVGSLSNQELRKQLLSKNKGPTDHEEKEKVFEGEDEVEEEEESRTKTSFSSKNFKREDRFQVPSKSIPQMSNHKPVEVKAIGIIGTLSKRQIKKLRKQERLRIASQGEKNENQMDTEDSSVHTSCSTSNLSTPPDENPPNQQKDPQRSKKKRKKQHEIGVSSSSTLPTPQSTSSLSPTPENILSCHPHHQSDIKRNKKKRKKSKDITNVTDAIVSS</sequence>
<comment type="caution">
    <text evidence="2">The sequence shown here is derived from an EMBL/GenBank/DDBJ whole genome shotgun (WGS) entry which is preliminary data.</text>
</comment>